<dbReference type="GO" id="GO:0005856">
    <property type="term" value="C:cytoskeleton"/>
    <property type="evidence" value="ECO:0007669"/>
    <property type="project" value="TreeGrafter"/>
</dbReference>
<dbReference type="GO" id="GO:0005886">
    <property type="term" value="C:plasma membrane"/>
    <property type="evidence" value="ECO:0007669"/>
    <property type="project" value="UniProtKB-SubCell"/>
</dbReference>
<accession>A0AAV2THQ4</accession>
<feature type="region of interest" description="Disordered" evidence="2">
    <location>
        <begin position="1"/>
        <end position="23"/>
    </location>
</feature>
<feature type="domain" description="Class II aldolase/adducin N-terminal" evidence="3">
    <location>
        <begin position="141"/>
        <end position="341"/>
    </location>
</feature>
<comment type="similarity">
    <text evidence="1">Belongs to the aldolase class II family. Adducin subfamily.</text>
</comment>
<dbReference type="PANTHER" id="PTHR10672:SF3">
    <property type="entry name" value="PROTEIN HU-LI TAI SHAO"/>
    <property type="match status" value="1"/>
</dbReference>
<reference evidence="4" key="1">
    <citation type="submission" date="2024-06" db="EMBL/GenBank/DDBJ databases">
        <authorList>
            <person name="Liu X."/>
            <person name="Lenzi L."/>
            <person name="Haldenby T S."/>
            <person name="Uol C."/>
        </authorList>
    </citation>
    <scope>NUCLEOTIDE SEQUENCE</scope>
</reference>
<sequence>MPDSNAPDNAIPREEGRKFISTIDPDDPEYQKNLLRPAAIKEDVNLMSQKQRVSLILKSDAFRRELEEIVRSYSQSGDYPGLSTSLLSLQHIADLFVSAPVGHTSNVVGLNRGQVNGVIPINDLRGGDVTLYSRKERSLRCKLASVYRLIDLFGWNTSIYNHVTARIGRNHEHFLINPFGLLYHEITASSLVKVDSKGQVLDPGSTVLGMNPNTWMLHSAVHSARADVRCIIHIDTPATIAISCMKSGLLPICHEAMILGEIAYYNPASLLASVGNGEQMSDETQDKMKDWAAERAAVSEALGPTARVLFLRGRGLLALGETVEEAWHYATNAVVACDTQLLLSSLGPENLVIPTERMRQKAYESWRTSDLGGLSGPEAALAMRLAAAKKSSTEGGYSSPTEGTTAEGDTVSPTIVRPWRLGELEFEAMMRHLDNAGCRTGHLYRQEPMGSPNRPRRAKTLDGRGYTSQEDEVQIPPTASSATATMTYFYDDGVLSGEETETARPSTLRREWSQKQWFNTPNKYSKEEFKATPSHQSVARWVSVRENAIRRAISSGALPPPAPFHPLTPAAIPLGSTGGPATGNLSACAPYNAFAPQGSNPKEFREQQRKIKDKYYHDTNTAGPQSRLLDGLTWDEARRVRDEGLVKVLGPKAAALVTQGATSDMPVAAASKAIIRRDLRDAAVIYDALYSHQNPFEKITDEELEMYRREIELKNNPNLTSESDLHPAVVSEDSGVPSSLPQSPPPTDFPTADSGATDLESPAEVMPGMKSPAPPPQYSPPSSSAQETKVVGLVHSSTLPVETTLTAHLVPPAGTSTLTSEPSGPEELGETEGKRKKKKRFKLPSFSLRSKK</sequence>
<proteinExistence type="inferred from homology"/>
<dbReference type="Gene3D" id="3.40.225.10">
    <property type="entry name" value="Class II aldolase/adducin N-terminal domain"/>
    <property type="match status" value="1"/>
</dbReference>
<evidence type="ECO:0000256" key="2">
    <source>
        <dbReference type="SAM" id="MobiDB-lite"/>
    </source>
</evidence>
<name>A0AAV2THQ4_CALDB</name>
<dbReference type="PANTHER" id="PTHR10672">
    <property type="entry name" value="ADDUCIN"/>
    <property type="match status" value="1"/>
</dbReference>
<protein>
    <recommendedName>
        <fullName evidence="3">Class II aldolase/adducin N-terminal domain-containing protein</fullName>
    </recommendedName>
</protein>
<dbReference type="SUPFAM" id="SSF53639">
    <property type="entry name" value="AraD/HMP-PK domain-like"/>
    <property type="match status" value="1"/>
</dbReference>
<feature type="region of interest" description="Disordered" evidence="2">
    <location>
        <begin position="444"/>
        <end position="474"/>
    </location>
</feature>
<dbReference type="EMBL" id="CAXLJL010000267">
    <property type="protein sequence ID" value="CAL5135626.1"/>
    <property type="molecule type" value="Genomic_DNA"/>
</dbReference>
<feature type="region of interest" description="Disordered" evidence="2">
    <location>
        <begin position="391"/>
        <end position="410"/>
    </location>
</feature>
<dbReference type="SMART" id="SM01007">
    <property type="entry name" value="Aldolase_II"/>
    <property type="match status" value="1"/>
</dbReference>
<evidence type="ECO:0000313" key="4">
    <source>
        <dbReference type="EMBL" id="CAL5135626.1"/>
    </source>
</evidence>
<dbReference type="InterPro" id="IPR051017">
    <property type="entry name" value="Aldolase-II_Adducin_sf"/>
</dbReference>
<gene>
    <name evidence="4" type="ORF">CDAUBV1_LOCUS9754</name>
</gene>
<evidence type="ECO:0000259" key="3">
    <source>
        <dbReference type="SMART" id="SM01007"/>
    </source>
</evidence>
<feature type="region of interest" description="Disordered" evidence="2">
    <location>
        <begin position="807"/>
        <end position="852"/>
    </location>
</feature>
<dbReference type="GO" id="GO:0051015">
    <property type="term" value="F:actin filament binding"/>
    <property type="evidence" value="ECO:0007669"/>
    <property type="project" value="TreeGrafter"/>
</dbReference>
<organism evidence="4 5">
    <name type="scientific">Calicophoron daubneyi</name>
    <name type="common">Rumen fluke</name>
    <name type="synonym">Paramphistomum daubneyi</name>
    <dbReference type="NCBI Taxonomy" id="300641"/>
    <lineage>
        <taxon>Eukaryota</taxon>
        <taxon>Metazoa</taxon>
        <taxon>Spiralia</taxon>
        <taxon>Lophotrochozoa</taxon>
        <taxon>Platyhelminthes</taxon>
        <taxon>Trematoda</taxon>
        <taxon>Digenea</taxon>
        <taxon>Plagiorchiida</taxon>
        <taxon>Pronocephalata</taxon>
        <taxon>Paramphistomoidea</taxon>
        <taxon>Paramphistomidae</taxon>
        <taxon>Calicophoron</taxon>
    </lineage>
</organism>
<dbReference type="InterPro" id="IPR001303">
    <property type="entry name" value="Aldolase_II/adducin_N"/>
</dbReference>
<feature type="region of interest" description="Disordered" evidence="2">
    <location>
        <begin position="729"/>
        <end position="789"/>
    </location>
</feature>
<dbReference type="Proteomes" id="UP001497525">
    <property type="component" value="Unassembled WGS sequence"/>
</dbReference>
<dbReference type="Pfam" id="PF00596">
    <property type="entry name" value="Aldolase_II"/>
    <property type="match status" value="1"/>
</dbReference>
<dbReference type="GO" id="GO:0014069">
    <property type="term" value="C:postsynaptic density"/>
    <property type="evidence" value="ECO:0007669"/>
    <property type="project" value="TreeGrafter"/>
</dbReference>
<evidence type="ECO:0000256" key="1">
    <source>
        <dbReference type="ARBA" id="ARBA00006274"/>
    </source>
</evidence>
<dbReference type="AlphaFoldDB" id="A0AAV2THQ4"/>
<feature type="compositionally biased region" description="Polar residues" evidence="2">
    <location>
        <begin position="393"/>
        <end position="404"/>
    </location>
</feature>
<dbReference type="InterPro" id="IPR036409">
    <property type="entry name" value="Aldolase_II/adducin_N_sf"/>
</dbReference>
<evidence type="ECO:0000313" key="5">
    <source>
        <dbReference type="Proteomes" id="UP001497525"/>
    </source>
</evidence>
<comment type="caution">
    <text evidence="4">The sequence shown here is derived from an EMBL/GenBank/DDBJ whole genome shotgun (WGS) entry which is preliminary data.</text>
</comment>